<dbReference type="Proteomes" id="UP000199286">
    <property type="component" value="Unassembled WGS sequence"/>
</dbReference>
<dbReference type="EMBL" id="FNPF01000005">
    <property type="protein sequence ID" value="SDY29556.1"/>
    <property type="molecule type" value="Genomic_DNA"/>
</dbReference>
<name>A0A1H3IP41_9RHOB</name>
<gene>
    <name evidence="1" type="ORF">SAMN05444340_105194</name>
</gene>
<accession>A0A1H3IP41</accession>
<sequence length="115" mass="12914">MVVQNQIDFKRPGEVFNIAIYQSDPVEQAHGLLNDVFQCLTFLVSVSGVTSGKMIENICLNNCYHLRRSMSGTIAQTPDVAAKIAVLCKGNELLYGHPKDVRRHLTPLRRWFVLG</sequence>
<protein>
    <submittedName>
        <fullName evidence="1">Uncharacterized protein</fullName>
    </submittedName>
</protein>
<reference evidence="1 2" key="1">
    <citation type="submission" date="2016-10" db="EMBL/GenBank/DDBJ databases">
        <authorList>
            <person name="de Groot N.N."/>
        </authorList>
    </citation>
    <scope>NUCLEOTIDE SEQUENCE [LARGE SCALE GENOMIC DNA]</scope>
    <source>
        <strain evidence="1 2">DSM 26880</strain>
    </source>
</reference>
<proteinExistence type="predicted"/>
<dbReference type="AlphaFoldDB" id="A0A1H3IP41"/>
<organism evidence="1 2">
    <name type="scientific">Citreimonas salinaria</name>
    <dbReference type="NCBI Taxonomy" id="321339"/>
    <lineage>
        <taxon>Bacteria</taxon>
        <taxon>Pseudomonadati</taxon>
        <taxon>Pseudomonadota</taxon>
        <taxon>Alphaproteobacteria</taxon>
        <taxon>Rhodobacterales</taxon>
        <taxon>Roseobacteraceae</taxon>
        <taxon>Citreimonas</taxon>
    </lineage>
</organism>
<evidence type="ECO:0000313" key="1">
    <source>
        <dbReference type="EMBL" id="SDY29556.1"/>
    </source>
</evidence>
<keyword evidence="2" id="KW-1185">Reference proteome</keyword>
<evidence type="ECO:0000313" key="2">
    <source>
        <dbReference type="Proteomes" id="UP000199286"/>
    </source>
</evidence>